<dbReference type="CDD" id="cd11615">
    <property type="entry name" value="SAF_NeuB_like"/>
    <property type="match status" value="1"/>
</dbReference>
<dbReference type="InterPro" id="IPR013022">
    <property type="entry name" value="Xyl_isomerase-like_TIM-brl"/>
</dbReference>
<proteinExistence type="predicted"/>
<dbReference type="InterPro" id="IPR013785">
    <property type="entry name" value="Aldolase_TIM"/>
</dbReference>
<dbReference type="SUPFAM" id="SSF51569">
    <property type="entry name" value="Aldolase"/>
    <property type="match status" value="1"/>
</dbReference>
<dbReference type="InterPro" id="IPR013132">
    <property type="entry name" value="PseI/NeuA/B-like_N"/>
</dbReference>
<keyword evidence="1" id="KW-0129">CBS domain</keyword>
<dbReference type="InterPro" id="IPR006190">
    <property type="entry name" value="SAF_AFP_Neu5Ac"/>
</dbReference>
<protein>
    <submittedName>
        <fullName evidence="3">Acetylneuraminic acid synthetase</fullName>
    </submittedName>
</protein>
<dbReference type="Gene3D" id="3.10.580.10">
    <property type="entry name" value="CBS-domain"/>
    <property type="match status" value="1"/>
</dbReference>
<dbReference type="SUPFAM" id="SSF51269">
    <property type="entry name" value="AFP III-like domain"/>
    <property type="match status" value="1"/>
</dbReference>
<dbReference type="GO" id="GO:0016051">
    <property type="term" value="P:carbohydrate biosynthetic process"/>
    <property type="evidence" value="ECO:0007669"/>
    <property type="project" value="InterPro"/>
</dbReference>
<organism evidence="3 4">
    <name type="scientific">Rhizobium vallis</name>
    <dbReference type="NCBI Taxonomy" id="634290"/>
    <lineage>
        <taxon>Bacteria</taxon>
        <taxon>Pseudomonadati</taxon>
        <taxon>Pseudomonadota</taxon>
        <taxon>Alphaproteobacteria</taxon>
        <taxon>Hyphomicrobiales</taxon>
        <taxon>Rhizobiaceae</taxon>
        <taxon>Rhizobium/Agrobacterium group</taxon>
        <taxon>Rhizobium</taxon>
    </lineage>
</organism>
<dbReference type="EMBL" id="RJTH01000002">
    <property type="protein sequence ID" value="RUM26011.1"/>
    <property type="molecule type" value="Genomic_DNA"/>
</dbReference>
<dbReference type="InterPro" id="IPR036732">
    <property type="entry name" value="AFP_Neu5c_C_sf"/>
</dbReference>
<sequence length="749" mass="82169">MIIDRNISKYAVLSEASITEALAQISKIKKGFVLCLSPTGHLDGILTDGDFRRWISATPRIELDQPVLSICNRSAVSARDDSPTELLVGLFNGQVKFIPLVDAHAKVTAIALAQTDDGFEIAGRRIGPDEPSFIIAEIGVNHNGSVDIAKQLVDCAVEAGADCAKFQLRDLQSLYRNSGKSDDASADLGAQYTLEVLARSNLTNEQMGEILDYARSRGIIPLCTPWDLRSVAYLAAWGVEAFKIASADLTNHQLLRAVAATGKPMILSTGMSREAEILESVGELRRAGAQFALLHCNSTYPAPFKDVHLRYMDRLAKLSGAIVGYSGHERGYSVPIAAVARGASIIEKHITLDRNMVGNDHKVSLEPGEFKDMVTAIREIEAALGTSAVREPSVGEMMNREVLAKSLVASCDIAEGTKIDASMVSITSPGKGLQPNRINELIGRVSNRQIDVGDFFYPTDLQDAIVRPRAFSFKRPWGIPVRYHDWRQLHQGLPMDFIEFHLSYKDIEADLDRFFDAEVQTGLVVHSPDLFANDHILNLAADDEEYREISIGHLQSAIDAARSLRRWFPNAGKIPLVVSLGGMSRDEAVAKDRIPELYQRVADSLLRIDSDGVEIMPQTLPPFPWYLGGQLHCNLFVDPEDTLDFAKTNGLRICFDVSHSKLAANHRGRSFDEYVELLAPVTGHLHIVDAAGVDSEGLQIGEGEIDFTSLGVRLAELSPGISFIPEIWQGHKNAGEGFWIALDRLEGTL</sequence>
<dbReference type="SMART" id="SM00858">
    <property type="entry name" value="SAF"/>
    <property type="match status" value="1"/>
</dbReference>
<dbReference type="Proteomes" id="UP000278823">
    <property type="component" value="Unassembled WGS sequence"/>
</dbReference>
<dbReference type="InterPro" id="IPR036237">
    <property type="entry name" value="Xyl_isomerase-like_sf"/>
</dbReference>
<dbReference type="Pfam" id="PF03102">
    <property type="entry name" value="NeuB"/>
    <property type="match status" value="1"/>
</dbReference>
<gene>
    <name evidence="3" type="ORF">EFQ99_06870</name>
</gene>
<dbReference type="RefSeq" id="WP_126920086.1">
    <property type="nucleotide sequence ID" value="NZ_ML133687.1"/>
</dbReference>
<dbReference type="AlphaFoldDB" id="A0A432PQ88"/>
<dbReference type="InterPro" id="IPR051690">
    <property type="entry name" value="PseI-like"/>
</dbReference>
<dbReference type="SUPFAM" id="SSF54631">
    <property type="entry name" value="CBS-domain pair"/>
    <property type="match status" value="1"/>
</dbReference>
<comment type="caution">
    <text evidence="3">The sequence shown here is derived from an EMBL/GenBank/DDBJ whole genome shotgun (WGS) entry which is preliminary data.</text>
</comment>
<dbReference type="Gene3D" id="3.90.1210.10">
    <property type="entry name" value="Antifreeze-like/N-acetylneuraminic acid synthase C-terminal domain"/>
    <property type="match status" value="1"/>
</dbReference>
<dbReference type="Gene3D" id="3.20.20.70">
    <property type="entry name" value="Aldolase class I"/>
    <property type="match status" value="1"/>
</dbReference>
<dbReference type="OrthoDB" id="9781701at2"/>
<feature type="domain" description="AFP-like" evidence="2">
    <location>
        <begin position="406"/>
        <end position="464"/>
    </location>
</feature>
<dbReference type="PANTHER" id="PTHR42966:SF3">
    <property type="entry name" value="BLR5971 PROTEIN"/>
    <property type="match status" value="1"/>
</dbReference>
<dbReference type="PROSITE" id="PS50844">
    <property type="entry name" value="AFP_LIKE"/>
    <property type="match status" value="1"/>
</dbReference>
<dbReference type="SUPFAM" id="SSF51658">
    <property type="entry name" value="Xylose isomerase-like"/>
    <property type="match status" value="1"/>
</dbReference>
<dbReference type="PANTHER" id="PTHR42966">
    <property type="entry name" value="N-ACETYLNEURAMINATE SYNTHASE"/>
    <property type="match status" value="1"/>
</dbReference>
<keyword evidence="4" id="KW-1185">Reference proteome</keyword>
<dbReference type="GO" id="GO:0047444">
    <property type="term" value="F:N-acylneuraminate-9-phosphate synthase activity"/>
    <property type="evidence" value="ECO:0007669"/>
    <property type="project" value="TreeGrafter"/>
</dbReference>
<dbReference type="InterPro" id="IPR057736">
    <property type="entry name" value="SAF_PseI/NeuA/NeuB"/>
</dbReference>
<evidence type="ECO:0000259" key="2">
    <source>
        <dbReference type="PROSITE" id="PS50844"/>
    </source>
</evidence>
<reference evidence="4" key="1">
    <citation type="submission" date="2018-11" db="EMBL/GenBank/DDBJ databases">
        <title>Rhizobium chutanense sp. nov., isolated from root nodules of Phaseolus vulgaris in China.</title>
        <authorList>
            <person name="Huo Y."/>
        </authorList>
    </citation>
    <scope>NUCLEOTIDE SEQUENCE [LARGE SCALE GENOMIC DNA]</scope>
    <source>
        <strain evidence="4">CCBAU 65647</strain>
    </source>
</reference>
<accession>A0A432PQ88</accession>
<evidence type="ECO:0000256" key="1">
    <source>
        <dbReference type="ARBA" id="ARBA00023122"/>
    </source>
</evidence>
<evidence type="ECO:0000313" key="3">
    <source>
        <dbReference type="EMBL" id="RUM26011.1"/>
    </source>
</evidence>
<evidence type="ECO:0000313" key="4">
    <source>
        <dbReference type="Proteomes" id="UP000278823"/>
    </source>
</evidence>
<name>A0A432PQ88_9HYPH</name>
<dbReference type="Pfam" id="PF01261">
    <property type="entry name" value="AP_endonuc_2"/>
    <property type="match status" value="1"/>
</dbReference>
<dbReference type="Pfam" id="PF08666">
    <property type="entry name" value="SAF"/>
    <property type="match status" value="1"/>
</dbReference>
<dbReference type="Gene3D" id="3.20.20.150">
    <property type="entry name" value="Divalent-metal-dependent TIM barrel enzymes"/>
    <property type="match status" value="1"/>
</dbReference>
<dbReference type="InterPro" id="IPR046342">
    <property type="entry name" value="CBS_dom_sf"/>
</dbReference>
<dbReference type="InterPro" id="IPR013974">
    <property type="entry name" value="SAF"/>
</dbReference>